<evidence type="ECO:0000256" key="1">
    <source>
        <dbReference type="SAM" id="MobiDB-lite"/>
    </source>
</evidence>
<organism evidence="2 3">
    <name type="scientific">Apatococcus lobatus</name>
    <dbReference type="NCBI Taxonomy" id="904363"/>
    <lineage>
        <taxon>Eukaryota</taxon>
        <taxon>Viridiplantae</taxon>
        <taxon>Chlorophyta</taxon>
        <taxon>core chlorophytes</taxon>
        <taxon>Trebouxiophyceae</taxon>
        <taxon>Chlorellales</taxon>
        <taxon>Chlorellaceae</taxon>
        <taxon>Apatococcus</taxon>
    </lineage>
</organism>
<dbReference type="EMBL" id="JALJOS010000004">
    <property type="protein sequence ID" value="KAK9839926.1"/>
    <property type="molecule type" value="Genomic_DNA"/>
</dbReference>
<name>A0AAW1S1T0_9CHLO</name>
<sequence length="143" mass="15112">MSPLCSIDCRRSSIPRPRLKPTQPAVSVPPLVLHAQGSTCSGKPYPSSWQWKVQRPRGSRGASRCIASCDQGSVSDAHAATRFCTSAGLITGHTNISIAQPTSSLQYAVCMLPEKGLPKAFPGSPRVQSPGRATSRLSSPNGK</sequence>
<reference evidence="2 3" key="1">
    <citation type="journal article" date="2024" name="Nat. Commun.">
        <title>Phylogenomics reveals the evolutionary origins of lichenization in chlorophyte algae.</title>
        <authorList>
            <person name="Puginier C."/>
            <person name="Libourel C."/>
            <person name="Otte J."/>
            <person name="Skaloud P."/>
            <person name="Haon M."/>
            <person name="Grisel S."/>
            <person name="Petersen M."/>
            <person name="Berrin J.G."/>
            <person name="Delaux P.M."/>
            <person name="Dal Grande F."/>
            <person name="Keller J."/>
        </authorList>
    </citation>
    <scope>NUCLEOTIDE SEQUENCE [LARGE SCALE GENOMIC DNA]</scope>
    <source>
        <strain evidence="2 3">SAG 2145</strain>
    </source>
</reference>
<comment type="caution">
    <text evidence="2">The sequence shown here is derived from an EMBL/GenBank/DDBJ whole genome shotgun (WGS) entry which is preliminary data.</text>
</comment>
<protein>
    <submittedName>
        <fullName evidence="2">Uncharacterized protein</fullName>
    </submittedName>
</protein>
<dbReference type="Proteomes" id="UP001438707">
    <property type="component" value="Unassembled WGS sequence"/>
</dbReference>
<feature type="region of interest" description="Disordered" evidence="1">
    <location>
        <begin position="119"/>
        <end position="143"/>
    </location>
</feature>
<keyword evidence="3" id="KW-1185">Reference proteome</keyword>
<feature type="compositionally biased region" description="Polar residues" evidence="1">
    <location>
        <begin position="131"/>
        <end position="143"/>
    </location>
</feature>
<proteinExistence type="predicted"/>
<gene>
    <name evidence="2" type="ORF">WJX74_000493</name>
</gene>
<evidence type="ECO:0000313" key="2">
    <source>
        <dbReference type="EMBL" id="KAK9839926.1"/>
    </source>
</evidence>
<dbReference type="AlphaFoldDB" id="A0AAW1S1T0"/>
<accession>A0AAW1S1T0</accession>
<evidence type="ECO:0000313" key="3">
    <source>
        <dbReference type="Proteomes" id="UP001438707"/>
    </source>
</evidence>